<comment type="caution">
    <text evidence="2">The sequence shown here is derived from an EMBL/GenBank/DDBJ whole genome shotgun (WGS) entry which is preliminary data.</text>
</comment>
<feature type="compositionally biased region" description="Polar residues" evidence="1">
    <location>
        <begin position="229"/>
        <end position="245"/>
    </location>
</feature>
<feature type="region of interest" description="Disordered" evidence="1">
    <location>
        <begin position="229"/>
        <end position="251"/>
    </location>
</feature>
<name>A0A1Y2BKS6_9TREE</name>
<dbReference type="InParanoid" id="A0A1Y2BKS6"/>
<accession>A0A1Y2BKS6</accession>
<evidence type="ECO:0000313" key="2">
    <source>
        <dbReference type="EMBL" id="ORY34695.1"/>
    </source>
</evidence>
<reference evidence="2 3" key="1">
    <citation type="submission" date="2016-07" db="EMBL/GenBank/DDBJ databases">
        <title>Pervasive Adenine N6-methylation of Active Genes in Fungi.</title>
        <authorList>
            <consortium name="DOE Joint Genome Institute"/>
            <person name="Mondo S.J."/>
            <person name="Dannebaum R.O."/>
            <person name="Kuo R.C."/>
            <person name="Labutti K."/>
            <person name="Haridas S."/>
            <person name="Kuo A."/>
            <person name="Salamov A."/>
            <person name="Ahrendt S.R."/>
            <person name="Lipzen A."/>
            <person name="Sullivan W."/>
            <person name="Andreopoulos W.B."/>
            <person name="Clum A."/>
            <person name="Lindquist E."/>
            <person name="Daum C."/>
            <person name="Ramamoorthy G.K."/>
            <person name="Gryganskyi A."/>
            <person name="Culley D."/>
            <person name="Magnuson J.K."/>
            <person name="James T.Y."/>
            <person name="O'Malley M.A."/>
            <person name="Stajich J.E."/>
            <person name="Spatafora J.W."/>
            <person name="Visel A."/>
            <person name="Grigoriev I.V."/>
        </authorList>
    </citation>
    <scope>NUCLEOTIDE SEQUENCE [LARGE SCALE GENOMIC DNA]</scope>
    <source>
        <strain evidence="2 3">68-887.2</strain>
    </source>
</reference>
<evidence type="ECO:0000313" key="3">
    <source>
        <dbReference type="Proteomes" id="UP000193986"/>
    </source>
</evidence>
<sequence length="323" mass="35423">MNMVSGSSLMPSGNSQNTVENRWVELTPDAARFLQESVKYLPSIAFQQHYFPAGKDKVLYDPEQVGGSRGDSLLSNCYTGAFLEVNPSNGSSAYAQTSVCRFSHHLGVEIYPTEWVPQQQADLALESWNRHRNTNPVQIYCKQEPIMSLRSRDATTQALRPLSGETFEVENKEGHEFSAKWVIATAQGDLDRRTQDLLAELQGFQACLSIWANVSCVPISDTSSMRHTIGTSSMRPTIGARSSGQVVPRSSLRPSGAKFLPNILYRQPTVPSALLQYTGGPHMPRAPSSSRIITGITGSQTASAIEYGPPPPDSLYDVTRAQI</sequence>
<dbReference type="Proteomes" id="UP000193986">
    <property type="component" value="Unassembled WGS sequence"/>
</dbReference>
<organism evidence="2 3">
    <name type="scientific">Naematelia encephala</name>
    <dbReference type="NCBI Taxonomy" id="71784"/>
    <lineage>
        <taxon>Eukaryota</taxon>
        <taxon>Fungi</taxon>
        <taxon>Dikarya</taxon>
        <taxon>Basidiomycota</taxon>
        <taxon>Agaricomycotina</taxon>
        <taxon>Tremellomycetes</taxon>
        <taxon>Tremellales</taxon>
        <taxon>Naemateliaceae</taxon>
        <taxon>Naematelia</taxon>
    </lineage>
</organism>
<evidence type="ECO:0000256" key="1">
    <source>
        <dbReference type="SAM" id="MobiDB-lite"/>
    </source>
</evidence>
<protein>
    <submittedName>
        <fullName evidence="2">Uncharacterized protein</fullName>
    </submittedName>
</protein>
<dbReference type="EMBL" id="MCFC01000002">
    <property type="protein sequence ID" value="ORY34695.1"/>
    <property type="molecule type" value="Genomic_DNA"/>
</dbReference>
<proteinExistence type="predicted"/>
<gene>
    <name evidence="2" type="ORF">BCR39DRAFT_585654</name>
</gene>
<dbReference type="AlphaFoldDB" id="A0A1Y2BKS6"/>
<keyword evidence="3" id="KW-1185">Reference proteome</keyword>